<keyword evidence="2" id="KW-1133">Transmembrane helix</keyword>
<sequence length="554" mass="62834">MGLAPWIDLILCFMLFALLLYMFVSVTITNLHKVYLGFHISMMLWPYCQFAIKTIENPTYQLFYVKLAFVDAALLTTGFIWFTILLTGQSQFLRQKVLIGLFVPALLTSLGVIFNPNGWFVRPVNGGYIERTYGPIFWVNISILIVHAIVSLYIIYIALVSDQAPRIKNQVIFMLKGIVAVTACVMADIFLNVVLDDYLPVIPGMTSLGILLSAIFFVITINRDKVFDIVTIAHQDIIDTMEYGILVLDDHEIVIEVNQSLTPLLQLQIGDCFDMAGILRYTTATLQSFLDSYRERPLETAEIELLLPAIGRYIHIHAAPILVSGSRVGRIVTFQDITELRRLINETNQQNISLQERNESLIRVQAELFETNHKLQKMAITDSLTGCYNRHYLTQQLENELMKNRESHKPFAILLLDIDFFKSVNDHYGHLAGDAVICGTVEVLKRTLRHTDILARYGGEEFIIYLPNTEHAEAQLIAEQVKASIESNRMVIENIDQPLSVTISIGLLAIHDFSADTARQATSYLNDLFKSVDKALYEAKHEGRNRIVYSKGHP</sequence>
<feature type="coiled-coil region" evidence="1">
    <location>
        <begin position="337"/>
        <end position="364"/>
    </location>
</feature>
<dbReference type="InterPro" id="IPR031621">
    <property type="entry name" value="HisKA_7TM"/>
</dbReference>
<dbReference type="PANTHER" id="PTHR45138:SF9">
    <property type="entry name" value="DIGUANYLATE CYCLASE DGCM-RELATED"/>
    <property type="match status" value="1"/>
</dbReference>
<protein>
    <submittedName>
        <fullName evidence="4">GGDEF domain-containing protein</fullName>
    </submittedName>
</protein>
<accession>A0A2Z2KKM7</accession>
<dbReference type="CDD" id="cd01949">
    <property type="entry name" value="GGDEF"/>
    <property type="match status" value="1"/>
</dbReference>
<dbReference type="Pfam" id="PF00990">
    <property type="entry name" value="GGDEF"/>
    <property type="match status" value="1"/>
</dbReference>
<dbReference type="OrthoDB" id="9759607at2"/>
<feature type="transmembrane region" description="Helical" evidence="2">
    <location>
        <begin position="171"/>
        <end position="195"/>
    </location>
</feature>
<evidence type="ECO:0000259" key="3">
    <source>
        <dbReference type="PROSITE" id="PS50887"/>
    </source>
</evidence>
<dbReference type="Gene3D" id="3.30.450.20">
    <property type="entry name" value="PAS domain"/>
    <property type="match status" value="1"/>
</dbReference>
<dbReference type="InterPro" id="IPR035965">
    <property type="entry name" value="PAS-like_dom_sf"/>
</dbReference>
<dbReference type="InterPro" id="IPR000160">
    <property type="entry name" value="GGDEF_dom"/>
</dbReference>
<dbReference type="PANTHER" id="PTHR45138">
    <property type="entry name" value="REGULATORY COMPONENTS OF SENSORY TRANSDUCTION SYSTEM"/>
    <property type="match status" value="1"/>
</dbReference>
<dbReference type="KEGG" id="pdh:B9T62_30975"/>
<dbReference type="SMART" id="SM00267">
    <property type="entry name" value="GGDEF"/>
    <property type="match status" value="1"/>
</dbReference>
<dbReference type="EMBL" id="CP021780">
    <property type="protein sequence ID" value="ASA24795.1"/>
    <property type="molecule type" value="Genomic_DNA"/>
</dbReference>
<dbReference type="NCBIfam" id="TIGR00254">
    <property type="entry name" value="GGDEF"/>
    <property type="match status" value="1"/>
</dbReference>
<feature type="transmembrane region" description="Helical" evidence="2">
    <location>
        <begin position="34"/>
        <end position="52"/>
    </location>
</feature>
<dbReference type="InterPro" id="IPR029787">
    <property type="entry name" value="Nucleotide_cyclase"/>
</dbReference>
<dbReference type="GO" id="GO:0052621">
    <property type="term" value="F:diguanylate cyclase activity"/>
    <property type="evidence" value="ECO:0007669"/>
    <property type="project" value="TreeGrafter"/>
</dbReference>
<keyword evidence="2" id="KW-0472">Membrane</keyword>
<gene>
    <name evidence="4" type="ORF">B9T62_30975</name>
</gene>
<feature type="transmembrane region" description="Helical" evidence="2">
    <location>
        <begin position="201"/>
        <end position="221"/>
    </location>
</feature>
<dbReference type="AlphaFoldDB" id="A0A2Z2KKM7"/>
<feature type="transmembrane region" description="Helical" evidence="2">
    <location>
        <begin position="6"/>
        <end position="27"/>
    </location>
</feature>
<evidence type="ECO:0000313" key="4">
    <source>
        <dbReference type="EMBL" id="ASA24795.1"/>
    </source>
</evidence>
<keyword evidence="2" id="KW-0812">Transmembrane</keyword>
<feature type="domain" description="GGDEF" evidence="3">
    <location>
        <begin position="409"/>
        <end position="552"/>
    </location>
</feature>
<keyword evidence="1" id="KW-0175">Coiled coil</keyword>
<name>A0A2Z2KKM7_9BACL</name>
<dbReference type="GO" id="GO:0005886">
    <property type="term" value="C:plasma membrane"/>
    <property type="evidence" value="ECO:0007669"/>
    <property type="project" value="TreeGrafter"/>
</dbReference>
<dbReference type="InterPro" id="IPR050469">
    <property type="entry name" value="Diguanylate_Cyclase"/>
</dbReference>
<feature type="transmembrane region" description="Helical" evidence="2">
    <location>
        <begin position="64"/>
        <end position="85"/>
    </location>
</feature>
<feature type="transmembrane region" description="Helical" evidence="2">
    <location>
        <begin position="136"/>
        <end position="159"/>
    </location>
</feature>
<dbReference type="FunFam" id="3.30.70.270:FF:000001">
    <property type="entry name" value="Diguanylate cyclase domain protein"/>
    <property type="match status" value="1"/>
</dbReference>
<dbReference type="Pfam" id="PF16927">
    <property type="entry name" value="HisKA_7TM"/>
    <property type="match status" value="1"/>
</dbReference>
<dbReference type="SUPFAM" id="SSF55073">
    <property type="entry name" value="Nucleotide cyclase"/>
    <property type="match status" value="1"/>
</dbReference>
<dbReference type="RefSeq" id="WP_087918763.1">
    <property type="nucleotide sequence ID" value="NZ_CP021780.1"/>
</dbReference>
<dbReference type="SUPFAM" id="SSF55785">
    <property type="entry name" value="PYP-like sensor domain (PAS domain)"/>
    <property type="match status" value="1"/>
</dbReference>
<feature type="transmembrane region" description="Helical" evidence="2">
    <location>
        <begin position="97"/>
        <end position="116"/>
    </location>
</feature>
<dbReference type="GO" id="GO:0043709">
    <property type="term" value="P:cell adhesion involved in single-species biofilm formation"/>
    <property type="evidence" value="ECO:0007669"/>
    <property type="project" value="TreeGrafter"/>
</dbReference>
<evidence type="ECO:0000313" key="5">
    <source>
        <dbReference type="Proteomes" id="UP000249890"/>
    </source>
</evidence>
<dbReference type="GO" id="GO:1902201">
    <property type="term" value="P:negative regulation of bacterial-type flagellum-dependent cell motility"/>
    <property type="evidence" value="ECO:0007669"/>
    <property type="project" value="TreeGrafter"/>
</dbReference>
<organism evidence="4 5">
    <name type="scientific">Paenibacillus donghaensis</name>
    <dbReference type="NCBI Taxonomy" id="414771"/>
    <lineage>
        <taxon>Bacteria</taxon>
        <taxon>Bacillati</taxon>
        <taxon>Bacillota</taxon>
        <taxon>Bacilli</taxon>
        <taxon>Bacillales</taxon>
        <taxon>Paenibacillaceae</taxon>
        <taxon>Paenibacillus</taxon>
    </lineage>
</organism>
<dbReference type="Gene3D" id="3.30.70.270">
    <property type="match status" value="1"/>
</dbReference>
<keyword evidence="5" id="KW-1185">Reference proteome</keyword>
<evidence type="ECO:0000256" key="1">
    <source>
        <dbReference type="SAM" id="Coils"/>
    </source>
</evidence>
<evidence type="ECO:0000256" key="2">
    <source>
        <dbReference type="SAM" id="Phobius"/>
    </source>
</evidence>
<dbReference type="Proteomes" id="UP000249890">
    <property type="component" value="Chromosome"/>
</dbReference>
<reference evidence="4 5" key="1">
    <citation type="submission" date="2017-06" db="EMBL/GenBank/DDBJ databases">
        <title>Complete genome sequence of Paenibacillus donghaensis KCTC 13049T isolated from East Sea sediment, South Korea.</title>
        <authorList>
            <person name="Jung B.K."/>
            <person name="Hong S.-J."/>
            <person name="Shin J.-H."/>
        </authorList>
    </citation>
    <scope>NUCLEOTIDE SEQUENCE [LARGE SCALE GENOMIC DNA]</scope>
    <source>
        <strain evidence="4 5">KCTC 13049</strain>
    </source>
</reference>
<dbReference type="PROSITE" id="PS50887">
    <property type="entry name" value="GGDEF"/>
    <property type="match status" value="1"/>
</dbReference>
<dbReference type="InterPro" id="IPR043128">
    <property type="entry name" value="Rev_trsase/Diguanyl_cyclase"/>
</dbReference>
<proteinExistence type="predicted"/>